<feature type="region of interest" description="Disordered" evidence="1">
    <location>
        <begin position="196"/>
        <end position="334"/>
    </location>
</feature>
<evidence type="ECO:0000313" key="4">
    <source>
        <dbReference type="Proteomes" id="UP000521943"/>
    </source>
</evidence>
<feature type="compositionally biased region" description="Basic and acidic residues" evidence="1">
    <location>
        <begin position="317"/>
        <end position="334"/>
    </location>
</feature>
<dbReference type="InterPro" id="IPR038765">
    <property type="entry name" value="Papain-like_cys_pep_sf"/>
</dbReference>
<dbReference type="OrthoDB" id="3034494at2759"/>
<proteinExistence type="predicted"/>
<dbReference type="AlphaFoldDB" id="A0A8H6LV97"/>
<name>A0A8H6LV97_9AGAR</name>
<gene>
    <name evidence="3" type="ORF">DFP72DRAFT_856734</name>
</gene>
<dbReference type="GO" id="GO:0004843">
    <property type="term" value="F:cysteine-type deubiquitinase activity"/>
    <property type="evidence" value="ECO:0007669"/>
    <property type="project" value="InterPro"/>
</dbReference>
<keyword evidence="4" id="KW-1185">Reference proteome</keyword>
<feature type="compositionally biased region" description="Polar residues" evidence="1">
    <location>
        <begin position="229"/>
        <end position="239"/>
    </location>
</feature>
<organism evidence="3 4">
    <name type="scientific">Ephemerocybe angulata</name>
    <dbReference type="NCBI Taxonomy" id="980116"/>
    <lineage>
        <taxon>Eukaryota</taxon>
        <taxon>Fungi</taxon>
        <taxon>Dikarya</taxon>
        <taxon>Basidiomycota</taxon>
        <taxon>Agaricomycotina</taxon>
        <taxon>Agaricomycetes</taxon>
        <taxon>Agaricomycetidae</taxon>
        <taxon>Agaricales</taxon>
        <taxon>Agaricineae</taxon>
        <taxon>Psathyrellaceae</taxon>
        <taxon>Ephemerocybe</taxon>
    </lineage>
</organism>
<protein>
    <recommendedName>
        <fullName evidence="2">USP domain-containing protein</fullName>
    </recommendedName>
</protein>
<evidence type="ECO:0000256" key="1">
    <source>
        <dbReference type="SAM" id="MobiDB-lite"/>
    </source>
</evidence>
<feature type="domain" description="USP" evidence="2">
    <location>
        <begin position="1"/>
        <end position="171"/>
    </location>
</feature>
<dbReference type="Pfam" id="PF00443">
    <property type="entry name" value="UCH"/>
    <property type="match status" value="1"/>
</dbReference>
<feature type="region of interest" description="Disordered" evidence="1">
    <location>
        <begin position="1"/>
        <end position="21"/>
    </location>
</feature>
<dbReference type="InterPro" id="IPR028889">
    <property type="entry name" value="USP"/>
</dbReference>
<reference evidence="3 4" key="1">
    <citation type="submission" date="2020-07" db="EMBL/GenBank/DDBJ databases">
        <title>Comparative genomics of pyrophilous fungi reveals a link between fire events and developmental genes.</title>
        <authorList>
            <consortium name="DOE Joint Genome Institute"/>
            <person name="Steindorff A.S."/>
            <person name="Carver A."/>
            <person name="Calhoun S."/>
            <person name="Stillman K."/>
            <person name="Liu H."/>
            <person name="Lipzen A."/>
            <person name="Pangilinan J."/>
            <person name="Labutti K."/>
            <person name="Bruns T.D."/>
            <person name="Grigoriev I.V."/>
        </authorList>
    </citation>
    <scope>NUCLEOTIDE SEQUENCE [LARGE SCALE GENOMIC DNA]</scope>
    <source>
        <strain evidence="3 4">CBS 144469</strain>
    </source>
</reference>
<evidence type="ECO:0000313" key="3">
    <source>
        <dbReference type="EMBL" id="KAF6745188.1"/>
    </source>
</evidence>
<feature type="compositionally biased region" description="Polar residues" evidence="1">
    <location>
        <begin position="267"/>
        <end position="286"/>
    </location>
</feature>
<dbReference type="Gene3D" id="3.90.70.10">
    <property type="entry name" value="Cysteine proteinases"/>
    <property type="match status" value="1"/>
</dbReference>
<dbReference type="Proteomes" id="UP000521943">
    <property type="component" value="Unassembled WGS sequence"/>
</dbReference>
<dbReference type="EMBL" id="JACGCI010000109">
    <property type="protein sequence ID" value="KAF6745188.1"/>
    <property type="molecule type" value="Genomic_DNA"/>
</dbReference>
<sequence length="334" mass="37246">MQKYRWMPQVHSQLDEESREHQENTDKLLTIILAIPSSWQGELILGCGHGGQITAHAHDVDNLQGIFEGIFGSPVCRHIRSMQNIDQSFLKQHEGALAKLPGSTEVPVKYHLKVFISHKGLSVHSGHYVAHIHVEAAGDCDEGWVLFNDEKVVKADRESVRELKSLGVESTCTPLSESIRPTLQKNECRRVTRKISVMQSPDSRNEYLVTRAQSKPETGKKKHERRPEATSTKPQTEISPSGVHSGGPRIQDSQSRSTTELKRTSTSRDVQNWYRTAESEVSNSGPTAVERMGSSMLTSAGTRELGGVEPPAMSESQEEHKEGALERDWRPTGR</sequence>
<dbReference type="SUPFAM" id="SSF54001">
    <property type="entry name" value="Cysteine proteinases"/>
    <property type="match status" value="1"/>
</dbReference>
<comment type="caution">
    <text evidence="3">The sequence shown here is derived from an EMBL/GenBank/DDBJ whole genome shotgun (WGS) entry which is preliminary data.</text>
</comment>
<dbReference type="InterPro" id="IPR001394">
    <property type="entry name" value="Peptidase_C19_UCH"/>
</dbReference>
<accession>A0A8H6LV97</accession>
<dbReference type="GO" id="GO:0016579">
    <property type="term" value="P:protein deubiquitination"/>
    <property type="evidence" value="ECO:0007669"/>
    <property type="project" value="InterPro"/>
</dbReference>
<dbReference type="PROSITE" id="PS50235">
    <property type="entry name" value="USP_3"/>
    <property type="match status" value="1"/>
</dbReference>
<evidence type="ECO:0000259" key="2">
    <source>
        <dbReference type="PROSITE" id="PS50235"/>
    </source>
</evidence>